<dbReference type="AlphaFoldDB" id="A0A3E2MSK0"/>
<protein>
    <submittedName>
        <fullName evidence="1">Uncharacterized protein</fullName>
    </submittedName>
</protein>
<proteinExistence type="predicted"/>
<dbReference type="EMBL" id="PEDF01000124">
    <property type="protein sequence ID" value="RFZ37514.1"/>
    <property type="molecule type" value="Genomic_DNA"/>
</dbReference>
<comment type="caution">
    <text evidence="1">The sequence shown here is derived from an EMBL/GenBank/DDBJ whole genome shotgun (WGS) entry which is preliminary data.</text>
</comment>
<evidence type="ECO:0000313" key="1">
    <source>
        <dbReference type="EMBL" id="RFZ37514.1"/>
    </source>
</evidence>
<sequence>MERSSALLQSNVLDRRRWHTRAQHRLVIVTSIERTYHRHRHQSALGRLTLVQLELLHAPAATAS</sequence>
<accession>A0A3E2MSK0</accession>
<name>A0A3E2MSK0_MYCMR</name>
<organism evidence="1 2">
    <name type="scientific">Mycobacterium marinum</name>
    <dbReference type="NCBI Taxonomy" id="1781"/>
    <lineage>
        <taxon>Bacteria</taxon>
        <taxon>Bacillati</taxon>
        <taxon>Actinomycetota</taxon>
        <taxon>Actinomycetes</taxon>
        <taxon>Mycobacteriales</taxon>
        <taxon>Mycobacteriaceae</taxon>
        <taxon>Mycobacterium</taxon>
        <taxon>Mycobacterium ulcerans group</taxon>
    </lineage>
</organism>
<dbReference type="Proteomes" id="UP000257451">
    <property type="component" value="Unassembled WGS sequence"/>
</dbReference>
<evidence type="ECO:0000313" key="2">
    <source>
        <dbReference type="Proteomes" id="UP000257451"/>
    </source>
</evidence>
<gene>
    <name evidence="1" type="ORF">DAVIS_03853</name>
</gene>
<reference evidence="1 2" key="1">
    <citation type="journal article" date="2018" name="Sci. Rep.">
        <title>Extensive genomic diversity among Mycobacterium marinum strains revealed by whole genome sequencing.</title>
        <authorList>
            <person name="Das S."/>
            <person name="Pettersson B.M."/>
            <person name="Behra P.R."/>
            <person name="Mallick A."/>
            <person name="Cheramie M."/>
            <person name="Ramesh M."/>
            <person name="Shirreff L."/>
            <person name="DuCote T."/>
            <person name="Dasgupta S."/>
            <person name="Ennis D.G."/>
            <person name="Kirsebom L.A."/>
        </authorList>
    </citation>
    <scope>NUCLEOTIDE SEQUENCE [LARGE SCALE GENOMIC DNA]</scope>
    <source>
        <strain evidence="1 2">Davis1</strain>
    </source>
</reference>